<dbReference type="RefSeq" id="WP_089067053.1">
    <property type="nucleotide sequence ID" value="NZ_CP022358.1"/>
</dbReference>
<accession>A0A220UIV3</accession>
<dbReference type="AlphaFoldDB" id="A0A220UIV3"/>
<evidence type="ECO:0000313" key="3">
    <source>
        <dbReference type="Proteomes" id="UP000198367"/>
    </source>
</evidence>
<sequence length="182" mass="20702">MTVNIRPATTQDIDSLVVLERTFLNDELASSAMGLEGQAFGRNELTELVTRHWVVVAEDKGRIIGYVIAGRWAFFTTWPMYRTLLNRLAKAEWDGPRLTQQNSCQYGPIWIDQHYRGQGIFAALVKGIYQQIAPHFAYAVTFIAEENERSFAAHTQKAAMQVADFFTVSARDYYLMVARTQA</sequence>
<reference evidence="2 3" key="1">
    <citation type="submission" date="2017-07" db="EMBL/GenBank/DDBJ databases">
        <title>Phenotypical and genomic characterization of a clinical isolate of Shewanella bicestrii sp. nov. producing an extended-spectrum beta-lactamase and a new oxacillinase variant.</title>
        <authorList>
            <person name="Jousset A.B."/>
            <person name="Bonnin R.A."/>
            <person name="Girlich D."/>
            <person name="Dabos L."/>
            <person name="Potron A."/>
            <person name="Dortet L."/>
            <person name="Glaser P."/>
            <person name="Naas T."/>
        </authorList>
    </citation>
    <scope>NUCLEOTIDE SEQUENCE [LARGE SCALE GENOMIC DNA]</scope>
    <source>
        <strain evidence="2 3">JAB-1</strain>
    </source>
</reference>
<dbReference type="Gene3D" id="3.40.630.30">
    <property type="match status" value="1"/>
</dbReference>
<proteinExistence type="predicted"/>
<dbReference type="SUPFAM" id="SSF55729">
    <property type="entry name" value="Acyl-CoA N-acyltransferases (Nat)"/>
    <property type="match status" value="1"/>
</dbReference>
<dbReference type="KEGG" id="sbj:CF168_04000"/>
<name>A0A220UIV3_9GAMM</name>
<feature type="domain" description="N-acetyltransferase" evidence="1">
    <location>
        <begin position="3"/>
        <end position="182"/>
    </location>
</feature>
<keyword evidence="3" id="KW-1185">Reference proteome</keyword>
<evidence type="ECO:0000259" key="1">
    <source>
        <dbReference type="PROSITE" id="PS51186"/>
    </source>
</evidence>
<evidence type="ECO:0000313" key="2">
    <source>
        <dbReference type="EMBL" id="ASK68097.1"/>
    </source>
</evidence>
<dbReference type="PROSITE" id="PS51186">
    <property type="entry name" value="GNAT"/>
    <property type="match status" value="1"/>
</dbReference>
<keyword evidence="2" id="KW-0808">Transferase</keyword>
<dbReference type="Proteomes" id="UP000198367">
    <property type="component" value="Chromosome"/>
</dbReference>
<dbReference type="InterPro" id="IPR016181">
    <property type="entry name" value="Acyl_CoA_acyltransferase"/>
</dbReference>
<dbReference type="GO" id="GO:0016747">
    <property type="term" value="F:acyltransferase activity, transferring groups other than amino-acyl groups"/>
    <property type="evidence" value="ECO:0007669"/>
    <property type="project" value="InterPro"/>
</dbReference>
<dbReference type="Pfam" id="PF00583">
    <property type="entry name" value="Acetyltransf_1"/>
    <property type="match status" value="1"/>
</dbReference>
<dbReference type="InterPro" id="IPR000182">
    <property type="entry name" value="GNAT_dom"/>
</dbReference>
<organism evidence="2 3">
    <name type="scientific">Shewanella bicestrii</name>
    <dbReference type="NCBI Taxonomy" id="2018305"/>
    <lineage>
        <taxon>Bacteria</taxon>
        <taxon>Pseudomonadati</taxon>
        <taxon>Pseudomonadota</taxon>
        <taxon>Gammaproteobacteria</taxon>
        <taxon>Alteromonadales</taxon>
        <taxon>Shewanellaceae</taxon>
        <taxon>Shewanella</taxon>
    </lineage>
</organism>
<dbReference type="EMBL" id="CP022358">
    <property type="protein sequence ID" value="ASK68097.1"/>
    <property type="molecule type" value="Genomic_DNA"/>
</dbReference>
<protein>
    <submittedName>
        <fullName evidence="2">GNAT family N-acetyltransferase</fullName>
    </submittedName>
</protein>
<gene>
    <name evidence="2" type="ORF">CF168_04000</name>
</gene>